<organism evidence="1">
    <name type="scientific">Cucumis melo</name>
    <name type="common">Muskmelon</name>
    <dbReference type="NCBI Taxonomy" id="3656"/>
    <lineage>
        <taxon>Eukaryota</taxon>
        <taxon>Viridiplantae</taxon>
        <taxon>Streptophyta</taxon>
        <taxon>Embryophyta</taxon>
        <taxon>Tracheophyta</taxon>
        <taxon>Spermatophyta</taxon>
        <taxon>Magnoliopsida</taxon>
        <taxon>eudicotyledons</taxon>
        <taxon>Gunneridae</taxon>
        <taxon>Pentapetalae</taxon>
        <taxon>rosids</taxon>
        <taxon>fabids</taxon>
        <taxon>Cucurbitales</taxon>
        <taxon>Cucurbitaceae</taxon>
        <taxon>Benincaseae</taxon>
        <taxon>Cucumis</taxon>
    </lineage>
</organism>
<proteinExistence type="predicted"/>
<name>A0A9I9ECY5_CUCME</name>
<dbReference type="EnsemblPlants" id="MELO3C032074.2.1">
    <property type="protein sequence ID" value="MELO3C032074.2.1"/>
    <property type="gene ID" value="MELO3C032074.2"/>
</dbReference>
<protein>
    <submittedName>
        <fullName evidence="1">Uncharacterized protein</fullName>
    </submittedName>
</protein>
<evidence type="ECO:0000313" key="1">
    <source>
        <dbReference type="EnsemblPlants" id="MELO3C032074.2.1"/>
    </source>
</evidence>
<accession>A0A9I9ECY5</accession>
<reference evidence="1" key="1">
    <citation type="submission" date="2023-03" db="UniProtKB">
        <authorList>
            <consortium name="EnsemblPlants"/>
        </authorList>
    </citation>
    <scope>IDENTIFICATION</scope>
</reference>
<dbReference type="AlphaFoldDB" id="A0A9I9ECY5"/>
<sequence length="117" mass="13512">MWGHYHLNIQREFLCEIARKMPSTMSSFLSGFKDTDVLFLEFDDKLSNVGGSFRWVTIQMRLNPLRLLGDVNSFDSLNWRGAEKPISPYAVCFSKPLAAEDGRVWTCNMAYVAIRRQ</sequence>
<dbReference type="Gramene" id="MELO3C032074.2.1">
    <property type="protein sequence ID" value="MELO3C032074.2.1"/>
    <property type="gene ID" value="MELO3C032074.2"/>
</dbReference>